<dbReference type="KEGG" id="cre:CHLRE_14g619450v5"/>
<proteinExistence type="predicted"/>
<keyword evidence="4" id="KW-1185">Reference proteome</keyword>
<reference evidence="3 4" key="1">
    <citation type="journal article" date="2007" name="Science">
        <title>The Chlamydomonas genome reveals the evolution of key animal and plant functions.</title>
        <authorList>
            <person name="Merchant S.S."/>
            <person name="Prochnik S.E."/>
            <person name="Vallon O."/>
            <person name="Harris E.H."/>
            <person name="Karpowicz S.J."/>
            <person name="Witman G.B."/>
            <person name="Terry A."/>
            <person name="Salamov A."/>
            <person name="Fritz-Laylin L.K."/>
            <person name="Marechal-Drouard L."/>
            <person name="Marshall W.F."/>
            <person name="Qu L.H."/>
            <person name="Nelson D.R."/>
            <person name="Sanderfoot A.A."/>
            <person name="Spalding M.H."/>
            <person name="Kapitonov V.V."/>
            <person name="Ren Q."/>
            <person name="Ferris P."/>
            <person name="Lindquist E."/>
            <person name="Shapiro H."/>
            <person name="Lucas S.M."/>
            <person name="Grimwood J."/>
            <person name="Schmutz J."/>
            <person name="Cardol P."/>
            <person name="Cerutti H."/>
            <person name="Chanfreau G."/>
            <person name="Chen C.L."/>
            <person name="Cognat V."/>
            <person name="Croft M.T."/>
            <person name="Dent R."/>
            <person name="Dutcher S."/>
            <person name="Fernandez E."/>
            <person name="Fukuzawa H."/>
            <person name="Gonzalez-Ballester D."/>
            <person name="Gonzalez-Halphen D."/>
            <person name="Hallmann A."/>
            <person name="Hanikenne M."/>
            <person name="Hippler M."/>
            <person name="Inwood W."/>
            <person name="Jabbari K."/>
            <person name="Kalanon M."/>
            <person name="Kuras R."/>
            <person name="Lefebvre P.A."/>
            <person name="Lemaire S.D."/>
            <person name="Lobanov A.V."/>
            <person name="Lohr M."/>
            <person name="Manuell A."/>
            <person name="Meier I."/>
            <person name="Mets L."/>
            <person name="Mittag M."/>
            <person name="Mittelmeier T."/>
            <person name="Moroney J.V."/>
            <person name="Moseley J."/>
            <person name="Napoli C."/>
            <person name="Nedelcu A.M."/>
            <person name="Niyogi K."/>
            <person name="Novoselov S.V."/>
            <person name="Paulsen I.T."/>
            <person name="Pazour G."/>
            <person name="Purton S."/>
            <person name="Ral J.P."/>
            <person name="Riano-Pachon D.M."/>
            <person name="Riekhof W."/>
            <person name="Rymarquis L."/>
            <person name="Schroda M."/>
            <person name="Stern D."/>
            <person name="Umen J."/>
            <person name="Willows R."/>
            <person name="Wilson N."/>
            <person name="Zimmer S.L."/>
            <person name="Allmer J."/>
            <person name="Balk J."/>
            <person name="Bisova K."/>
            <person name="Chen C.J."/>
            <person name="Elias M."/>
            <person name="Gendler K."/>
            <person name="Hauser C."/>
            <person name="Lamb M.R."/>
            <person name="Ledford H."/>
            <person name="Long J.C."/>
            <person name="Minagawa J."/>
            <person name="Page M.D."/>
            <person name="Pan J."/>
            <person name="Pootakham W."/>
            <person name="Roje S."/>
            <person name="Rose A."/>
            <person name="Stahlberg E."/>
            <person name="Terauchi A.M."/>
            <person name="Yang P."/>
            <person name="Ball S."/>
            <person name="Bowler C."/>
            <person name="Dieckmann C.L."/>
            <person name="Gladyshev V.N."/>
            <person name="Green P."/>
            <person name="Jorgensen R."/>
            <person name="Mayfield S."/>
            <person name="Mueller-Roeber B."/>
            <person name="Rajamani S."/>
            <person name="Sayre R.T."/>
            <person name="Brokstein P."/>
            <person name="Dubchak I."/>
            <person name="Goodstein D."/>
            <person name="Hornick L."/>
            <person name="Huang Y.W."/>
            <person name="Jhaveri J."/>
            <person name="Luo Y."/>
            <person name="Martinez D."/>
            <person name="Ngau W.C."/>
            <person name="Otillar B."/>
            <person name="Poliakov A."/>
            <person name="Porter A."/>
            <person name="Szajkowski L."/>
            <person name="Werner G."/>
            <person name="Zhou K."/>
            <person name="Grigoriev I.V."/>
            <person name="Rokhsar D.S."/>
            <person name="Grossman A.R."/>
        </authorList>
    </citation>
    <scope>NUCLEOTIDE SEQUENCE [LARGE SCALE GENOMIC DNA]</scope>
    <source>
        <strain evidence="4">CC-503</strain>
    </source>
</reference>
<dbReference type="GeneID" id="66056226"/>
<dbReference type="InterPro" id="IPR036779">
    <property type="entry name" value="LysM_dom_sf"/>
</dbReference>
<feature type="compositionally biased region" description="Pro residues" evidence="1">
    <location>
        <begin position="83"/>
        <end position="108"/>
    </location>
</feature>
<accession>A0A2K3CXV4</accession>
<evidence type="ECO:0000256" key="2">
    <source>
        <dbReference type="SAM" id="SignalP"/>
    </source>
</evidence>
<dbReference type="EMBL" id="CM008975">
    <property type="protein sequence ID" value="PNW73118.1"/>
    <property type="molecule type" value="Genomic_DNA"/>
</dbReference>
<gene>
    <name evidence="3" type="ORF">CHLRE_14g619450v5</name>
</gene>
<evidence type="ECO:0000313" key="3">
    <source>
        <dbReference type="EMBL" id="PNW73118.1"/>
    </source>
</evidence>
<evidence type="ECO:0008006" key="5">
    <source>
        <dbReference type="Google" id="ProtNLM"/>
    </source>
</evidence>
<evidence type="ECO:0000256" key="1">
    <source>
        <dbReference type="SAM" id="MobiDB-lite"/>
    </source>
</evidence>
<dbReference type="PANTHER" id="PTHR34997">
    <property type="entry name" value="AM15"/>
    <property type="match status" value="1"/>
</dbReference>
<keyword evidence="2" id="KW-0732">Signal</keyword>
<protein>
    <recommendedName>
        <fullName evidence="5">LysM domain-containing protein</fullName>
    </recommendedName>
</protein>
<dbReference type="Gramene" id="PNW73118">
    <property type="protein sequence ID" value="PNW73118"/>
    <property type="gene ID" value="CHLRE_14g619450v5"/>
</dbReference>
<dbReference type="Proteomes" id="UP000006906">
    <property type="component" value="Chromosome 14"/>
</dbReference>
<dbReference type="RefSeq" id="XP_042916826.1">
    <property type="nucleotide sequence ID" value="XM_043070153.1"/>
</dbReference>
<feature type="signal peptide" evidence="2">
    <location>
        <begin position="1"/>
        <end position="26"/>
    </location>
</feature>
<evidence type="ECO:0000313" key="4">
    <source>
        <dbReference type="Proteomes" id="UP000006906"/>
    </source>
</evidence>
<feature type="chain" id="PRO_5014353108" description="LysM domain-containing protein" evidence="2">
    <location>
        <begin position="27"/>
        <end position="245"/>
    </location>
</feature>
<dbReference type="InterPro" id="IPR052210">
    <property type="entry name" value="LysM1-like"/>
</dbReference>
<dbReference type="PANTHER" id="PTHR34997:SF1">
    <property type="entry name" value="PEPTIDOGLYCAN-BINDING LYSIN DOMAIN"/>
    <property type="match status" value="1"/>
</dbReference>
<dbReference type="InParanoid" id="A0A2K3CXV4"/>
<dbReference type="Gene3D" id="3.10.350.10">
    <property type="entry name" value="LysM domain"/>
    <property type="match status" value="1"/>
</dbReference>
<organism evidence="3 4">
    <name type="scientific">Chlamydomonas reinhardtii</name>
    <name type="common">Chlamydomonas smithii</name>
    <dbReference type="NCBI Taxonomy" id="3055"/>
    <lineage>
        <taxon>Eukaryota</taxon>
        <taxon>Viridiplantae</taxon>
        <taxon>Chlorophyta</taxon>
        <taxon>core chlorophytes</taxon>
        <taxon>Chlorophyceae</taxon>
        <taxon>CS clade</taxon>
        <taxon>Chlamydomonadales</taxon>
        <taxon>Chlamydomonadaceae</taxon>
        <taxon>Chlamydomonas</taxon>
    </lineage>
</organism>
<dbReference type="OrthoDB" id="537500at2759"/>
<dbReference type="GO" id="GO:0008061">
    <property type="term" value="F:chitin binding"/>
    <property type="evidence" value="ECO:0007669"/>
    <property type="project" value="InterPro"/>
</dbReference>
<name>A0A2K3CXV4_CHLRE</name>
<dbReference type="AlphaFoldDB" id="A0A2K3CXV4"/>
<sequence>MTGRGLKARILALLLVCLLAAIVAEASRSLRAVHLEISDGGDSSRAAAAVVNSQAAECKGPHCVERQLQSAITLDLRKDPCAKSPPPPPPLFPTRPPRPEMPAPAPPLFPGDEPQAQAPYLAICGQYHTLRPAETCTAIVNLYSLSSMGGITFLQRINPTLNCNNVAASIGISLCVNKYSQWSIPNCYKFGNVWDGQSCDSLSATYASTLYYGLTDLYMCNNGLNCGSLRRGMTICTWCVGSDKP</sequence>
<feature type="region of interest" description="Disordered" evidence="1">
    <location>
        <begin position="78"/>
        <end position="108"/>
    </location>
</feature>